<dbReference type="AlphaFoldDB" id="A0A6G4CVD9"/>
<comment type="cofactor">
    <cofactor evidence="1">
        <name>[4Fe-4S] cluster</name>
        <dbReference type="ChEBI" id="CHEBI:49883"/>
    </cofactor>
</comment>
<dbReference type="GO" id="GO:0051539">
    <property type="term" value="F:4 iron, 4 sulfur cluster binding"/>
    <property type="evidence" value="ECO:0007669"/>
    <property type="project" value="UniProtKB-KW"/>
</dbReference>
<keyword evidence="4" id="KW-0479">Metal-binding</keyword>
<reference evidence="9" key="1">
    <citation type="submission" date="2019-02" db="EMBL/GenBank/DDBJ databases">
        <title>Genome sequencing of Clostridium botulinum clinical isolates.</title>
        <authorList>
            <person name="Brunt J."/>
            <person name="Van Vliet A.H.M."/>
            <person name="Stringer S.C."/>
            <person name="Grant K.A."/>
            <person name="Carter A.C."/>
            <person name="Peck M.W."/>
        </authorList>
    </citation>
    <scope>NUCLEOTIDE SEQUENCE</scope>
    <source>
        <strain evidence="9">H114400598</strain>
    </source>
</reference>
<dbReference type="InterPro" id="IPR013785">
    <property type="entry name" value="Aldolase_TIM"/>
</dbReference>
<dbReference type="SUPFAM" id="SSF102114">
    <property type="entry name" value="Radical SAM enzymes"/>
    <property type="match status" value="1"/>
</dbReference>
<dbReference type="SFLD" id="SFLDS00029">
    <property type="entry name" value="Radical_SAM"/>
    <property type="match status" value="1"/>
</dbReference>
<dbReference type="EMBL" id="SGKT01000084">
    <property type="protein sequence ID" value="NEZ77241.1"/>
    <property type="molecule type" value="Genomic_DNA"/>
</dbReference>
<dbReference type="SFLD" id="SFLDG01384">
    <property type="entry name" value="thioether_bond_formation_requi"/>
    <property type="match status" value="1"/>
</dbReference>
<dbReference type="PROSITE" id="PS51918">
    <property type="entry name" value="RADICAL_SAM"/>
    <property type="match status" value="1"/>
</dbReference>
<evidence type="ECO:0000313" key="9">
    <source>
        <dbReference type="EMBL" id="NEZ77241.1"/>
    </source>
</evidence>
<keyword evidence="5" id="KW-0408">Iron</keyword>
<dbReference type="GO" id="GO:0016491">
    <property type="term" value="F:oxidoreductase activity"/>
    <property type="evidence" value="ECO:0007669"/>
    <property type="project" value="InterPro"/>
</dbReference>
<dbReference type="InterPro" id="IPR007197">
    <property type="entry name" value="rSAM"/>
</dbReference>
<sequence length="461" mass="53771">MIEFMERYLPFKTITGSMYIYDSETNLVFNKRRVEDINFIKSIEKYKKIKKSNVTYCADDIEKYLYRNGLKELLLEVTTSCNLRCKYCVFSGNYIENRKHGNEIMKYETAKKTIEYYLELCEKAKSYNPYLKPMVGFYGGEPLINFDVIKKSIEYIRSNEKFQEVLLTITTNGTLLTKEIVDFLIENNVLLVLSLDGPCSEHDRNRVYSNENGTFTDIIENIQYYIERKGYIFTNSVYDIKTNLNKLADFFDNNSKFISIAAAPVNENGTEYYKKFTQKDREKFSCELDIIKKNFYEDLKDKNKKRAFLYNWISKDISSVLTRIPFGKNGIINYTGGCVPGDKMFVNINSEILICEKLNDEFNIGNINDGLNYRKIAKMINLYNLKTKVCEECILKNCCSFCFANIGMNGEVFIDHNKCFEAINSFKDKLSMAYSALEINDTWLAEFNSNYYKKVGTAYGK</sequence>
<proteinExistence type="inferred from homology"/>
<gene>
    <name evidence="9" type="ORF">EXM56_18405</name>
</gene>
<evidence type="ECO:0000256" key="3">
    <source>
        <dbReference type="ARBA" id="ARBA00022691"/>
    </source>
</evidence>
<dbReference type="Pfam" id="PF04055">
    <property type="entry name" value="Radical_SAM"/>
    <property type="match status" value="1"/>
</dbReference>
<accession>A0A6G4CVD9</accession>
<dbReference type="PROSITE" id="PS01305">
    <property type="entry name" value="MOAA_NIFB_PQQE"/>
    <property type="match status" value="1"/>
</dbReference>
<keyword evidence="3" id="KW-0949">S-adenosyl-L-methionine</keyword>
<evidence type="ECO:0000256" key="1">
    <source>
        <dbReference type="ARBA" id="ARBA00001966"/>
    </source>
</evidence>
<name>A0A6G4CVD9_CLOBO</name>
<evidence type="ECO:0000259" key="8">
    <source>
        <dbReference type="PROSITE" id="PS51918"/>
    </source>
</evidence>
<dbReference type="CDD" id="cd01335">
    <property type="entry name" value="Radical_SAM"/>
    <property type="match status" value="1"/>
</dbReference>
<evidence type="ECO:0000256" key="6">
    <source>
        <dbReference type="ARBA" id="ARBA00023014"/>
    </source>
</evidence>
<dbReference type="InterPro" id="IPR000385">
    <property type="entry name" value="MoaA_NifB_PqqE_Fe-S-bd_CS"/>
</dbReference>
<protein>
    <submittedName>
        <fullName evidence="9">Radical SAM protein</fullName>
    </submittedName>
</protein>
<comment type="caution">
    <text evidence="9">The sequence shown here is derived from an EMBL/GenBank/DDBJ whole genome shotgun (WGS) entry which is preliminary data.</text>
</comment>
<evidence type="ECO:0000256" key="5">
    <source>
        <dbReference type="ARBA" id="ARBA00023004"/>
    </source>
</evidence>
<dbReference type="GO" id="GO:0046872">
    <property type="term" value="F:metal ion binding"/>
    <property type="evidence" value="ECO:0007669"/>
    <property type="project" value="UniProtKB-KW"/>
</dbReference>
<evidence type="ECO:0000256" key="7">
    <source>
        <dbReference type="ARBA" id="ARBA00023601"/>
    </source>
</evidence>
<keyword evidence="6" id="KW-0411">Iron-sulfur</keyword>
<dbReference type="InterPro" id="IPR058240">
    <property type="entry name" value="rSAM_sf"/>
</dbReference>
<dbReference type="SFLD" id="SFLDG01067">
    <property type="entry name" value="SPASM/twitch_domain_containing"/>
    <property type="match status" value="1"/>
</dbReference>
<evidence type="ECO:0000256" key="2">
    <source>
        <dbReference type="ARBA" id="ARBA00022485"/>
    </source>
</evidence>
<feature type="domain" description="Radical SAM core" evidence="8">
    <location>
        <begin position="67"/>
        <end position="309"/>
    </location>
</feature>
<organism evidence="9">
    <name type="scientific">Clostridium botulinum</name>
    <dbReference type="NCBI Taxonomy" id="1491"/>
    <lineage>
        <taxon>Bacteria</taxon>
        <taxon>Bacillati</taxon>
        <taxon>Bacillota</taxon>
        <taxon>Clostridia</taxon>
        <taxon>Eubacteriales</taxon>
        <taxon>Clostridiaceae</taxon>
        <taxon>Clostridium</taxon>
    </lineage>
</organism>
<dbReference type="InterPro" id="IPR023867">
    <property type="entry name" value="Sulphatase_maturase_rSAM"/>
</dbReference>
<dbReference type="Gene3D" id="3.20.20.70">
    <property type="entry name" value="Aldolase class I"/>
    <property type="match status" value="1"/>
</dbReference>
<evidence type="ECO:0000256" key="4">
    <source>
        <dbReference type="ARBA" id="ARBA00022723"/>
    </source>
</evidence>
<keyword evidence="2" id="KW-0004">4Fe-4S</keyword>
<comment type="similarity">
    <text evidence="7">Belongs to the radical SAM superfamily. Anaerobic sulfatase-maturating enzyme family.</text>
</comment>
<dbReference type="PANTHER" id="PTHR43273:SF3">
    <property type="entry name" value="ANAEROBIC SULFATASE-MATURATING ENZYME HOMOLOG ASLB-RELATED"/>
    <property type="match status" value="1"/>
</dbReference>
<dbReference type="PANTHER" id="PTHR43273">
    <property type="entry name" value="ANAEROBIC SULFATASE-MATURATING ENZYME HOMOLOG ASLB-RELATED"/>
    <property type="match status" value="1"/>
</dbReference>
<dbReference type="SFLD" id="SFLDG01386">
    <property type="entry name" value="main_SPASM_domain-containing"/>
    <property type="match status" value="1"/>
</dbReference>